<dbReference type="InterPro" id="IPR014721">
    <property type="entry name" value="Ribsml_uS5_D2-typ_fold_subgr"/>
</dbReference>
<feature type="compositionally biased region" description="Low complexity" evidence="4">
    <location>
        <begin position="388"/>
        <end position="401"/>
    </location>
</feature>
<feature type="compositionally biased region" description="Pro residues" evidence="4">
    <location>
        <begin position="429"/>
        <end position="449"/>
    </location>
</feature>
<dbReference type="NCBIfam" id="TIGR00585">
    <property type="entry name" value="mutl"/>
    <property type="match status" value="1"/>
</dbReference>
<feature type="compositionally biased region" description="Acidic residues" evidence="4">
    <location>
        <begin position="704"/>
        <end position="713"/>
    </location>
</feature>
<dbReference type="InterPro" id="IPR037198">
    <property type="entry name" value="MutL_C_sf"/>
</dbReference>
<dbReference type="GO" id="GO:0140664">
    <property type="term" value="F:ATP-dependent DNA damage sensor activity"/>
    <property type="evidence" value="ECO:0007669"/>
    <property type="project" value="InterPro"/>
</dbReference>
<dbReference type="InterPro" id="IPR020568">
    <property type="entry name" value="Ribosomal_Su5_D2-typ_SF"/>
</dbReference>
<dbReference type="InterPro" id="IPR013507">
    <property type="entry name" value="DNA_mismatch_S5_2-like"/>
</dbReference>
<dbReference type="SMART" id="SM01340">
    <property type="entry name" value="DNA_mis_repair"/>
    <property type="match status" value="1"/>
</dbReference>
<organism evidence="7 8">
    <name type="scientific">Ascodesmis nigricans</name>
    <dbReference type="NCBI Taxonomy" id="341454"/>
    <lineage>
        <taxon>Eukaryota</taxon>
        <taxon>Fungi</taxon>
        <taxon>Dikarya</taxon>
        <taxon>Ascomycota</taxon>
        <taxon>Pezizomycotina</taxon>
        <taxon>Pezizomycetes</taxon>
        <taxon>Pezizales</taxon>
        <taxon>Ascodesmidaceae</taxon>
        <taxon>Ascodesmis</taxon>
    </lineage>
</organism>
<dbReference type="GO" id="GO:0032389">
    <property type="term" value="C:MutLalpha complex"/>
    <property type="evidence" value="ECO:0007669"/>
    <property type="project" value="TreeGrafter"/>
</dbReference>
<dbReference type="Pfam" id="PF08676">
    <property type="entry name" value="MutL_C"/>
    <property type="match status" value="1"/>
</dbReference>
<dbReference type="STRING" id="341454.A0A4S2N943"/>
<dbReference type="GO" id="GO:0016887">
    <property type="term" value="F:ATP hydrolysis activity"/>
    <property type="evidence" value="ECO:0007669"/>
    <property type="project" value="InterPro"/>
</dbReference>
<name>A0A4S2N943_9PEZI</name>
<dbReference type="Gene3D" id="3.30.1540.20">
    <property type="entry name" value="MutL, C-terminal domain, dimerisation subdomain"/>
    <property type="match status" value="1"/>
</dbReference>
<evidence type="ECO:0000256" key="1">
    <source>
        <dbReference type="ARBA" id="ARBA00006082"/>
    </source>
</evidence>
<sequence>MSLIQQLDRRSVHHIQSGQVINEGLTSAVKELVENALDANATSIEVRFKNYGLESIEVIDNGDGVAPENYESIALKHYTSKLRDYSDLDTVSTFGFRGEALSSLCALSDLTITTARACEAPKGVKLVFEGSGKLQSQSVVAASKGTSVCSANLFKTLPVRRKELERNIKREYAKVLGYLQAYACICVNVKFSVFNQMTKGKRTPAFATKGNPTTRENIINVFGSKSLAALVPLDLQFELKPTLKGALAKAAGARKESRTVKVLGHISRPVVGEGRNAPDRQMFFVNGRPCNLPQISKAINEVYKGFNVTQSPFIFADIQLDTDAYDVNVSPDKRTILLHDQADLLESLKNSLLDLFERQEQTVPVNQLGSSQRLKQLNIGAFSSLVRSKSAPSEPPSSAGALTDGPQNAPLTASYSHETQKGVAISKPFKPPSFVQPPGSSTPPAPSSPEPASLPMATRPFIGQTRQRSPSPEIVDEDPIPSSQIPSTQYPPTTRLPRKINASATITIGDRSPVISGPLPHNEYPQPSKRRKIDETSETKERRLKGFVGSLSKFRAPGTQASQSDLNSRDLRDEEENDEESEEDEIMDEVEEDVGPVPSQDTQRPIEKDLADDSKNDEEAPSPECDISYPNTCRTDGVEGPIFSDALVDHDNKSEPNEDENHEVAENQDERQIISSSPQRTLEEYDQEEDDSRSEMSKPKIITLDDDEDEDGDYLPPTQADAEARRRATRRLQEAETEAVSLPSSDMLARAATILRGSPTTSTYDLILPLPSSLSQIHSYSSRASSTPIPITQITTTASQDVTDDSDQAAETRLTLTISKSDFLRMHIKGQFNLGFILTTRADELFIIDQHASDEKYNFETLQQTTTVSPQPLAVPKQLELMAMDEIAVIANLDVFKKNGFIVKVNDDEMPGKKCRLMSVPMSKDTVFGMGDFEELVHLLHQNPGGNGVLVRPAKVRAMFAMRACRKSIMVGKALHKKQMERVVRHMGELDKPWNCPHGRPTMRHLGDLGTIDTWREYDGKLSWGEQWRRNKDRLRELMSDEEEGEEDEMAVDA</sequence>
<reference evidence="7 8" key="1">
    <citation type="submission" date="2019-04" db="EMBL/GenBank/DDBJ databases">
        <title>Comparative genomics and transcriptomics to analyze fruiting body development in filamentous ascomycetes.</title>
        <authorList>
            <consortium name="DOE Joint Genome Institute"/>
            <person name="Lutkenhaus R."/>
            <person name="Traeger S."/>
            <person name="Breuer J."/>
            <person name="Kuo A."/>
            <person name="Lipzen A."/>
            <person name="Pangilinan J."/>
            <person name="Dilworth D."/>
            <person name="Sandor L."/>
            <person name="Poggeler S."/>
            <person name="Barry K."/>
            <person name="Grigoriev I.V."/>
            <person name="Nowrousian M."/>
        </authorList>
    </citation>
    <scope>NUCLEOTIDE SEQUENCE [LARGE SCALE GENOMIC DNA]</scope>
    <source>
        <strain evidence="7 8">CBS 389.68</strain>
    </source>
</reference>
<feature type="compositionally biased region" description="Basic and acidic residues" evidence="4">
    <location>
        <begin position="662"/>
        <end position="672"/>
    </location>
</feature>
<dbReference type="PANTHER" id="PTHR10073:SF52">
    <property type="entry name" value="MISMATCH REPAIR ENDONUCLEASE PMS2"/>
    <property type="match status" value="1"/>
</dbReference>
<dbReference type="FunFam" id="3.30.565.10:FF:000014">
    <property type="entry name" value="Mismatch repair endonuclease pms1, putative"/>
    <property type="match status" value="1"/>
</dbReference>
<evidence type="ECO:0000259" key="5">
    <source>
        <dbReference type="SMART" id="SM00853"/>
    </source>
</evidence>
<dbReference type="GO" id="GO:0030983">
    <property type="term" value="F:mismatched DNA binding"/>
    <property type="evidence" value="ECO:0007669"/>
    <property type="project" value="InterPro"/>
</dbReference>
<dbReference type="FunCoup" id="A0A4S2N943">
    <property type="interactions" value="728"/>
</dbReference>
<dbReference type="OrthoDB" id="10263226at2759"/>
<evidence type="ECO:0000313" key="7">
    <source>
        <dbReference type="EMBL" id="TGZ85744.1"/>
    </source>
</evidence>
<dbReference type="InterPro" id="IPR014790">
    <property type="entry name" value="MutL_C"/>
</dbReference>
<dbReference type="InParanoid" id="A0A4S2N943"/>
<dbReference type="Gene3D" id="3.30.1370.100">
    <property type="entry name" value="MutL, C-terminal domain, regulatory subdomain"/>
    <property type="match status" value="1"/>
</dbReference>
<dbReference type="InterPro" id="IPR042121">
    <property type="entry name" value="MutL_C_regsub"/>
</dbReference>
<dbReference type="SUPFAM" id="SSF54211">
    <property type="entry name" value="Ribosomal protein S5 domain 2-like"/>
    <property type="match status" value="1"/>
</dbReference>
<evidence type="ECO:0000256" key="3">
    <source>
        <dbReference type="ARBA" id="ARBA00070941"/>
    </source>
</evidence>
<feature type="compositionally biased region" description="Basic and acidic residues" evidence="4">
    <location>
        <begin position="604"/>
        <end position="618"/>
    </location>
</feature>
<dbReference type="InterPro" id="IPR038973">
    <property type="entry name" value="MutL/Mlh/Pms-like"/>
</dbReference>
<dbReference type="FunFam" id="3.30.230.10:FF:000120">
    <property type="entry name" value="Mismatch repair endonuclease PMS2"/>
    <property type="match status" value="1"/>
</dbReference>
<dbReference type="SUPFAM" id="SSF118116">
    <property type="entry name" value="DNA mismatch repair protein MutL"/>
    <property type="match status" value="1"/>
</dbReference>
<dbReference type="GO" id="GO:0005524">
    <property type="term" value="F:ATP binding"/>
    <property type="evidence" value="ECO:0007669"/>
    <property type="project" value="InterPro"/>
</dbReference>
<dbReference type="EMBL" id="ML220112">
    <property type="protein sequence ID" value="TGZ85744.1"/>
    <property type="molecule type" value="Genomic_DNA"/>
</dbReference>
<proteinExistence type="inferred from homology"/>
<dbReference type="InterPro" id="IPR014762">
    <property type="entry name" value="DNA_mismatch_repair_CS"/>
</dbReference>
<feature type="compositionally biased region" description="Acidic residues" evidence="4">
    <location>
        <begin position="573"/>
        <end position="594"/>
    </location>
</feature>
<evidence type="ECO:0000256" key="2">
    <source>
        <dbReference type="ARBA" id="ARBA00022763"/>
    </source>
</evidence>
<dbReference type="SMART" id="SM00853">
    <property type="entry name" value="MutL_C"/>
    <property type="match status" value="1"/>
</dbReference>
<dbReference type="InterPro" id="IPR002099">
    <property type="entry name" value="MutL/Mlh/PMS"/>
</dbReference>
<dbReference type="PANTHER" id="PTHR10073">
    <property type="entry name" value="DNA MISMATCH REPAIR PROTEIN MLH, PMS, MUTL"/>
    <property type="match status" value="1"/>
</dbReference>
<dbReference type="GO" id="GO:0000710">
    <property type="term" value="P:meiotic mismatch repair"/>
    <property type="evidence" value="ECO:0007669"/>
    <property type="project" value="UniProtKB-ARBA"/>
</dbReference>
<dbReference type="FunFam" id="3.30.1370.100:FF:000001">
    <property type="entry name" value="Mismatch repair endonuclease pms1, putative"/>
    <property type="match status" value="1"/>
</dbReference>
<evidence type="ECO:0000313" key="8">
    <source>
        <dbReference type="Proteomes" id="UP000298138"/>
    </source>
</evidence>
<keyword evidence="8" id="KW-1185">Reference proteome</keyword>
<keyword evidence="2" id="KW-0227">DNA damage</keyword>
<feature type="domain" description="DNA mismatch repair protein S5" evidence="6">
    <location>
        <begin position="218"/>
        <end position="357"/>
    </location>
</feature>
<feature type="region of interest" description="Disordered" evidence="4">
    <location>
        <begin position="387"/>
        <end position="730"/>
    </location>
</feature>
<dbReference type="Pfam" id="PF13589">
    <property type="entry name" value="HATPase_c_3"/>
    <property type="match status" value="1"/>
</dbReference>
<feature type="compositionally biased region" description="Basic and acidic residues" evidence="4">
    <location>
        <begin position="647"/>
        <end position="656"/>
    </location>
</feature>
<dbReference type="SUPFAM" id="SSF55874">
    <property type="entry name" value="ATPase domain of HSP90 chaperone/DNA topoisomerase II/histidine kinase"/>
    <property type="match status" value="1"/>
</dbReference>
<dbReference type="CDD" id="cd03484">
    <property type="entry name" value="MutL_Trans_hPMS_2_like"/>
    <property type="match status" value="1"/>
</dbReference>
<dbReference type="Gene3D" id="3.30.230.10">
    <property type="match status" value="1"/>
</dbReference>
<gene>
    <name evidence="7" type="ORF">EX30DRAFT_361534</name>
</gene>
<dbReference type="Gene3D" id="3.30.565.10">
    <property type="entry name" value="Histidine kinase-like ATPase, C-terminal domain"/>
    <property type="match status" value="1"/>
</dbReference>
<dbReference type="Pfam" id="PF01119">
    <property type="entry name" value="DNA_mis_repair"/>
    <property type="match status" value="1"/>
</dbReference>
<evidence type="ECO:0000256" key="4">
    <source>
        <dbReference type="SAM" id="MobiDB-lite"/>
    </source>
</evidence>
<evidence type="ECO:0000259" key="6">
    <source>
        <dbReference type="SMART" id="SM01340"/>
    </source>
</evidence>
<feature type="compositionally biased region" description="Polar residues" evidence="4">
    <location>
        <begin position="481"/>
        <end position="492"/>
    </location>
</feature>
<protein>
    <recommendedName>
        <fullName evidence="3">DNA mismatch repair protein PMS1</fullName>
    </recommendedName>
</protein>
<dbReference type="CDD" id="cd16926">
    <property type="entry name" value="HATPase_MutL-MLH-PMS-like"/>
    <property type="match status" value="1"/>
</dbReference>
<dbReference type="Proteomes" id="UP000298138">
    <property type="component" value="Unassembled WGS sequence"/>
</dbReference>
<dbReference type="InterPro" id="IPR036890">
    <property type="entry name" value="HATPase_C_sf"/>
</dbReference>
<dbReference type="PROSITE" id="PS00058">
    <property type="entry name" value="DNA_MISMATCH_REPAIR_1"/>
    <property type="match status" value="1"/>
</dbReference>
<feature type="compositionally biased region" description="Basic and acidic residues" evidence="4">
    <location>
        <begin position="532"/>
        <end position="541"/>
    </location>
</feature>
<comment type="similarity">
    <text evidence="1">Belongs to the DNA mismatch repair MutL/HexB family.</text>
</comment>
<dbReference type="AlphaFoldDB" id="A0A4S2N943"/>
<dbReference type="InterPro" id="IPR042120">
    <property type="entry name" value="MutL_C_dimsub"/>
</dbReference>
<accession>A0A4S2N943</accession>
<feature type="compositionally biased region" description="Polar residues" evidence="4">
    <location>
        <begin position="405"/>
        <end position="417"/>
    </location>
</feature>
<feature type="domain" description="MutL C-terminal dimerisation" evidence="5">
    <location>
        <begin position="828"/>
        <end position="975"/>
    </location>
</feature>